<evidence type="ECO:0000256" key="11">
    <source>
        <dbReference type="ARBA" id="ARBA00023204"/>
    </source>
</evidence>
<keyword evidence="11 13" id="KW-0234">DNA repair</keyword>
<evidence type="ECO:0000256" key="7">
    <source>
        <dbReference type="ARBA" id="ARBA00022801"/>
    </source>
</evidence>
<name>A0A1C3L3U5_9ENTR</name>
<sequence>MTRYKKYNHNDDSEVLQFYLGNRDMTVILGIDPGSRITGYGIVSNNGHKLNYLGSGCIQTNVKYFPGRLKLIYAGISKIITQFQPNCIAVEQVFIAKNADSALKLGHARGVVIVAAINLDLPIFEYTARQVKQTVVGIGSADKIQVQHMVRSLLNLSYNNIQADSADALAIAITHCYFSQNHYSR</sequence>
<evidence type="ECO:0000256" key="2">
    <source>
        <dbReference type="ARBA" id="ARBA00022490"/>
    </source>
</evidence>
<feature type="active site" evidence="13">
    <location>
        <position position="32"/>
    </location>
</feature>
<dbReference type="InterPro" id="IPR002176">
    <property type="entry name" value="X-over_junc_endoDNase_RuvC"/>
</dbReference>
<dbReference type="PANTHER" id="PTHR30194">
    <property type="entry name" value="CROSSOVER JUNCTION ENDODEOXYRIBONUCLEASE RUVC"/>
    <property type="match status" value="1"/>
</dbReference>
<dbReference type="EC" id="3.1.21.10" evidence="13 14"/>
<accession>A0A1C3L3U5</accession>
<dbReference type="GO" id="GO:0006281">
    <property type="term" value="P:DNA repair"/>
    <property type="evidence" value="ECO:0007669"/>
    <property type="project" value="UniProtKB-UniRule"/>
</dbReference>
<keyword evidence="3 13" id="KW-0540">Nuclease</keyword>
<dbReference type="PATRIC" id="fig|1835721.3.peg.65"/>
<reference evidence="16" key="1">
    <citation type="submission" date="2016-06" db="EMBL/GenBank/DDBJ databases">
        <authorList>
            <person name="Szabo Gitta"/>
        </authorList>
    </citation>
    <scope>NUCLEOTIDE SEQUENCE [LARGE SCALE GENOMIC DNA]</scope>
</reference>
<dbReference type="Gene3D" id="3.30.420.10">
    <property type="entry name" value="Ribonuclease H-like superfamily/Ribonuclease H"/>
    <property type="match status" value="1"/>
</dbReference>
<dbReference type="InterPro" id="IPR012337">
    <property type="entry name" value="RNaseH-like_sf"/>
</dbReference>
<proteinExistence type="inferred from homology"/>
<keyword evidence="10 13" id="KW-0233">DNA recombination</keyword>
<protein>
    <recommendedName>
        <fullName evidence="13 14">Crossover junction endodeoxyribonuclease RuvC</fullName>
        <ecNumber evidence="13 14">3.1.21.10</ecNumber>
    </recommendedName>
    <alternativeName>
        <fullName evidence="13">Holliday junction nuclease RuvC</fullName>
    </alternativeName>
    <alternativeName>
        <fullName evidence="13">Holliday junction resolvase RuvC</fullName>
    </alternativeName>
</protein>
<dbReference type="PRINTS" id="PR00696">
    <property type="entry name" value="RSOLVASERUVC"/>
</dbReference>
<gene>
    <name evidence="13 15" type="primary">ruvC</name>
    <name evidence="15" type="ORF">TRABTM_A_00820</name>
</gene>
<keyword evidence="6 13" id="KW-0227">DNA damage</keyword>
<keyword evidence="5 13" id="KW-0255">Endonuclease</keyword>
<feature type="binding site" evidence="13">
    <location>
        <position position="91"/>
    </location>
    <ligand>
        <name>Mg(2+)</name>
        <dbReference type="ChEBI" id="CHEBI:18420"/>
        <label>2</label>
    </ligand>
</feature>
<dbReference type="GO" id="GO:0005737">
    <property type="term" value="C:cytoplasm"/>
    <property type="evidence" value="ECO:0007669"/>
    <property type="project" value="UniProtKB-SubCell"/>
</dbReference>
<evidence type="ECO:0000256" key="13">
    <source>
        <dbReference type="HAMAP-Rule" id="MF_00034"/>
    </source>
</evidence>
<evidence type="ECO:0000256" key="8">
    <source>
        <dbReference type="ARBA" id="ARBA00022842"/>
    </source>
</evidence>
<dbReference type="GO" id="GO:0006310">
    <property type="term" value="P:DNA recombination"/>
    <property type="evidence" value="ECO:0007669"/>
    <property type="project" value="UniProtKB-UniRule"/>
</dbReference>
<keyword evidence="4 13" id="KW-0479">Metal-binding</keyword>
<feature type="active site" evidence="13">
    <location>
        <position position="164"/>
    </location>
</feature>
<evidence type="ECO:0000256" key="12">
    <source>
        <dbReference type="ARBA" id="ARBA00029354"/>
    </source>
</evidence>
<dbReference type="PROSITE" id="PS01321">
    <property type="entry name" value="RUVC"/>
    <property type="match status" value="1"/>
</dbReference>
<dbReference type="AlphaFoldDB" id="A0A1C3L3U5"/>
<dbReference type="EMBL" id="LT594522">
    <property type="protein sequence ID" value="SBT81947.1"/>
    <property type="molecule type" value="Genomic_DNA"/>
</dbReference>
<keyword evidence="9 13" id="KW-0238">DNA-binding</keyword>
<dbReference type="CDD" id="cd16962">
    <property type="entry name" value="RuvC"/>
    <property type="match status" value="1"/>
</dbReference>
<dbReference type="SUPFAM" id="SSF53098">
    <property type="entry name" value="Ribonuclease H-like"/>
    <property type="match status" value="1"/>
</dbReference>
<keyword evidence="8 13" id="KW-0460">Magnesium</keyword>
<dbReference type="Proteomes" id="UP000092809">
    <property type="component" value="Chromosome I"/>
</dbReference>
<dbReference type="HAMAP" id="MF_00034">
    <property type="entry name" value="RuvC"/>
    <property type="match status" value="1"/>
</dbReference>
<dbReference type="GO" id="GO:0003677">
    <property type="term" value="F:DNA binding"/>
    <property type="evidence" value="ECO:0007669"/>
    <property type="project" value="UniProtKB-KW"/>
</dbReference>
<comment type="function">
    <text evidence="13">The RuvA-RuvB-RuvC complex processes Holliday junction (HJ) DNA during genetic recombination and DNA repair. Endonuclease that resolves HJ intermediates. Cleaves cruciform DNA by making single-stranded nicks across the HJ at symmetrical positions within the homologous arms, yielding a 5'-phosphate and a 3'-hydroxyl group; requires a central core of homology in the junction. The consensus cleavage sequence is 5'-(A/T)TT(C/G)-3'. Cleavage occurs on the 3'-side of the TT dinucleotide at the point of strand exchange. HJ branch migration catalyzed by RuvA-RuvB allows RuvC to scan DNA until it finds its consensus sequence, where it cleaves and resolves the cruciform DNA.</text>
</comment>
<comment type="subcellular location">
    <subcellularLocation>
        <location evidence="13">Cytoplasm</location>
    </subcellularLocation>
</comment>
<dbReference type="NCBIfam" id="TIGR00228">
    <property type="entry name" value="ruvC"/>
    <property type="match status" value="1"/>
</dbReference>
<dbReference type="STRING" id="1835721.TRABTM_A_00820"/>
<dbReference type="KEGG" id="senm:TRABTM_A_00820"/>
<evidence type="ECO:0000256" key="3">
    <source>
        <dbReference type="ARBA" id="ARBA00022722"/>
    </source>
</evidence>
<evidence type="ECO:0000256" key="4">
    <source>
        <dbReference type="ARBA" id="ARBA00022723"/>
    </source>
</evidence>
<comment type="cofactor">
    <cofactor evidence="13">
        <name>Mg(2+)</name>
        <dbReference type="ChEBI" id="CHEBI:18420"/>
    </cofactor>
    <text evidence="13">Binds 2 Mg(2+) ion per subunit.</text>
</comment>
<evidence type="ECO:0000256" key="9">
    <source>
        <dbReference type="ARBA" id="ARBA00023125"/>
    </source>
</evidence>
<dbReference type="GO" id="GO:0048476">
    <property type="term" value="C:Holliday junction resolvase complex"/>
    <property type="evidence" value="ECO:0007669"/>
    <property type="project" value="UniProtKB-UniRule"/>
</dbReference>
<feature type="binding site" evidence="13">
    <location>
        <position position="164"/>
    </location>
    <ligand>
        <name>Mg(2+)</name>
        <dbReference type="ChEBI" id="CHEBI:18420"/>
        <label>1</label>
    </ligand>
</feature>
<evidence type="ECO:0000256" key="10">
    <source>
        <dbReference type="ARBA" id="ARBA00023172"/>
    </source>
</evidence>
<evidence type="ECO:0000313" key="16">
    <source>
        <dbReference type="Proteomes" id="UP000092809"/>
    </source>
</evidence>
<keyword evidence="7 13" id="KW-0378">Hydrolase</keyword>
<keyword evidence="2 13" id="KW-0963">Cytoplasm</keyword>
<comment type="catalytic activity">
    <reaction evidence="12 13">
        <text>Endonucleolytic cleavage at a junction such as a reciprocal single-stranded crossover between two homologous DNA duplexes (Holliday junction).</text>
        <dbReference type="EC" id="3.1.21.10"/>
    </reaction>
</comment>
<evidence type="ECO:0000256" key="6">
    <source>
        <dbReference type="ARBA" id="ARBA00022763"/>
    </source>
</evidence>
<dbReference type="FunFam" id="3.30.420.10:FF:000002">
    <property type="entry name" value="Crossover junction endodeoxyribonuclease RuvC"/>
    <property type="match status" value="1"/>
</dbReference>
<dbReference type="GO" id="GO:0000287">
    <property type="term" value="F:magnesium ion binding"/>
    <property type="evidence" value="ECO:0007669"/>
    <property type="project" value="UniProtKB-UniRule"/>
</dbReference>
<evidence type="ECO:0000256" key="14">
    <source>
        <dbReference type="NCBIfam" id="TIGR00228"/>
    </source>
</evidence>
<evidence type="ECO:0000256" key="5">
    <source>
        <dbReference type="ARBA" id="ARBA00022759"/>
    </source>
</evidence>
<dbReference type="GO" id="GO:0008821">
    <property type="term" value="F:crossover junction DNA endonuclease activity"/>
    <property type="evidence" value="ECO:0007669"/>
    <property type="project" value="UniProtKB-UniRule"/>
</dbReference>
<dbReference type="InterPro" id="IPR036397">
    <property type="entry name" value="RNaseH_sf"/>
</dbReference>
<feature type="binding site" evidence="13">
    <location>
        <position position="32"/>
    </location>
    <ligand>
        <name>Mg(2+)</name>
        <dbReference type="ChEBI" id="CHEBI:18420"/>
        <label>1</label>
    </ligand>
</feature>
<feature type="active site" evidence="13">
    <location>
        <position position="91"/>
    </location>
</feature>
<keyword evidence="16" id="KW-1185">Reference proteome</keyword>
<evidence type="ECO:0000256" key="1">
    <source>
        <dbReference type="ARBA" id="ARBA00009518"/>
    </source>
</evidence>
<evidence type="ECO:0000313" key="15">
    <source>
        <dbReference type="EMBL" id="SBT81947.1"/>
    </source>
</evidence>
<comment type="similarity">
    <text evidence="1 13">Belongs to the RuvC family.</text>
</comment>
<organism evidence="15 16">
    <name type="scientific">secondary endosymbiont of Trabutina mannipara</name>
    <dbReference type="NCBI Taxonomy" id="1835721"/>
    <lineage>
        <taxon>Bacteria</taxon>
        <taxon>Pseudomonadati</taxon>
        <taxon>Pseudomonadota</taxon>
        <taxon>Gammaproteobacteria</taxon>
        <taxon>Enterobacterales</taxon>
        <taxon>Enterobacteriaceae</taxon>
    </lineage>
</organism>
<dbReference type="PANTHER" id="PTHR30194:SF3">
    <property type="entry name" value="CROSSOVER JUNCTION ENDODEOXYRIBONUCLEASE RUVC"/>
    <property type="match status" value="1"/>
</dbReference>
<comment type="subunit">
    <text evidence="13">Homodimer which binds Holliday junction (HJ) DNA. The HJ becomes 2-fold symmetrical on binding to RuvC with unstacked arms; it has a different conformation from HJ DNA in complex with RuvA. In the full resolvosome a probable DNA-RuvA(4)-RuvB(12)-RuvC(2) complex forms which resolves the HJ.</text>
</comment>
<dbReference type="InterPro" id="IPR020563">
    <property type="entry name" value="X-over_junc_endoDNase_Mg_BS"/>
</dbReference>
<dbReference type="Pfam" id="PF02075">
    <property type="entry name" value="RuvC"/>
    <property type="match status" value="1"/>
</dbReference>